<dbReference type="InterPro" id="IPR046342">
    <property type="entry name" value="CBS_dom_sf"/>
</dbReference>
<dbReference type="PANTHER" id="PTHR43080">
    <property type="entry name" value="CBS DOMAIN-CONTAINING PROTEIN CBSX3, MITOCHONDRIAL"/>
    <property type="match status" value="1"/>
</dbReference>
<dbReference type="Pfam" id="PF00571">
    <property type="entry name" value="CBS"/>
    <property type="match status" value="2"/>
</dbReference>
<name>A0A3B1D2Z5_9ZZZZ</name>
<dbReference type="InterPro" id="IPR051257">
    <property type="entry name" value="Diverse_CBS-Domain"/>
</dbReference>
<evidence type="ECO:0000313" key="3">
    <source>
        <dbReference type="EMBL" id="VAX36529.1"/>
    </source>
</evidence>
<keyword evidence="1" id="KW-0129">CBS domain</keyword>
<accession>A0A3B1D2Z5</accession>
<protein>
    <recommendedName>
        <fullName evidence="2">CBS domain-containing protein</fullName>
    </recommendedName>
</protein>
<evidence type="ECO:0000259" key="2">
    <source>
        <dbReference type="PROSITE" id="PS51371"/>
    </source>
</evidence>
<dbReference type="InterPro" id="IPR000644">
    <property type="entry name" value="CBS_dom"/>
</dbReference>
<dbReference type="SMART" id="SM00116">
    <property type="entry name" value="CBS"/>
    <property type="match status" value="2"/>
</dbReference>
<evidence type="ECO:0000256" key="1">
    <source>
        <dbReference type="ARBA" id="ARBA00023122"/>
    </source>
</evidence>
<dbReference type="EMBL" id="UOGJ01000099">
    <property type="protein sequence ID" value="VAX36529.1"/>
    <property type="molecule type" value="Genomic_DNA"/>
</dbReference>
<dbReference type="Gene3D" id="3.10.580.10">
    <property type="entry name" value="CBS-domain"/>
    <property type="match status" value="2"/>
</dbReference>
<dbReference type="PANTHER" id="PTHR43080:SF2">
    <property type="entry name" value="CBS DOMAIN-CONTAINING PROTEIN"/>
    <property type="match status" value="1"/>
</dbReference>
<dbReference type="CDD" id="cd02205">
    <property type="entry name" value="CBS_pair_SF"/>
    <property type="match status" value="1"/>
</dbReference>
<dbReference type="PROSITE" id="PS51371">
    <property type="entry name" value="CBS"/>
    <property type="match status" value="2"/>
</dbReference>
<reference evidence="3" key="1">
    <citation type="submission" date="2018-06" db="EMBL/GenBank/DDBJ databases">
        <authorList>
            <person name="Zhirakovskaya E."/>
        </authorList>
    </citation>
    <scope>NUCLEOTIDE SEQUENCE</scope>
</reference>
<organism evidence="3">
    <name type="scientific">hydrothermal vent metagenome</name>
    <dbReference type="NCBI Taxonomy" id="652676"/>
    <lineage>
        <taxon>unclassified sequences</taxon>
        <taxon>metagenomes</taxon>
        <taxon>ecological metagenomes</taxon>
    </lineage>
</organism>
<sequence length="167" mass="19097">MEKKITNYDIRELFVSIKVKALMTKPVPTVYETDDLSDVEEIFIDQHASHVCIIDSSHKLTGIISQKYLYKIRSPQKILPGRIMETNKDIIIDGDSFYDRKTLNGYILKDLMDKIPDYLHPDHTLKDAITLMSRLGSSCVPIVDEKCKVKGLLKESHIVKMLAGLFD</sequence>
<proteinExistence type="predicted"/>
<dbReference type="AlphaFoldDB" id="A0A3B1D2Z5"/>
<feature type="domain" description="CBS" evidence="2">
    <location>
        <begin position="112"/>
        <end position="167"/>
    </location>
</feature>
<feature type="domain" description="CBS" evidence="2">
    <location>
        <begin position="23"/>
        <end position="81"/>
    </location>
</feature>
<gene>
    <name evidence="3" type="ORF">MNBD_UNCLBAC01-75</name>
</gene>
<dbReference type="SUPFAM" id="SSF54631">
    <property type="entry name" value="CBS-domain pair"/>
    <property type="match status" value="1"/>
</dbReference>